<dbReference type="EMBL" id="AYKF01000003">
    <property type="protein sequence ID" value="ROO37222.1"/>
    <property type="molecule type" value="Genomic_DNA"/>
</dbReference>
<reference evidence="1 2" key="1">
    <citation type="submission" date="2013-10" db="EMBL/GenBank/DDBJ databases">
        <title>Salinisphaera halophila YIM 95161 Genome Sequencing.</title>
        <authorList>
            <person name="Lai Q."/>
            <person name="Li C."/>
            <person name="Shao Z."/>
        </authorList>
    </citation>
    <scope>NUCLEOTIDE SEQUENCE [LARGE SCALE GENOMIC DNA]</scope>
    <source>
        <strain evidence="1 2">YIM 95161</strain>
    </source>
</reference>
<dbReference type="AlphaFoldDB" id="A0A423QAB8"/>
<dbReference type="Proteomes" id="UP000285123">
    <property type="component" value="Unassembled WGS sequence"/>
</dbReference>
<sequence length="185" mass="19869">MMNVTFVGTSDSSKQLHLLMEKEAFPFLDQLLETHANAGAGEGIALYHSVAATCIAMPLWKIERITSEQAQSFTHDCAQCFVGQIGRIKDLGPYSPGPTSNGFENALNKYFDLSDEVLEVVAPAVDVALASGSMQKIGTHLIQAPFGYTRLAKSFSDADVNEFKGKLSMLGLNLASMSIKAFGSA</sequence>
<organism evidence="1 2">
    <name type="scientific">Salinisphaera orenii YIM 95161</name>
    <dbReference type="NCBI Taxonomy" id="1051139"/>
    <lineage>
        <taxon>Bacteria</taxon>
        <taxon>Pseudomonadati</taxon>
        <taxon>Pseudomonadota</taxon>
        <taxon>Gammaproteobacteria</taxon>
        <taxon>Salinisphaerales</taxon>
        <taxon>Salinisphaeraceae</taxon>
        <taxon>Salinisphaera</taxon>
    </lineage>
</organism>
<evidence type="ECO:0000313" key="2">
    <source>
        <dbReference type="Proteomes" id="UP000285123"/>
    </source>
</evidence>
<evidence type="ECO:0000313" key="1">
    <source>
        <dbReference type="EMBL" id="ROO37222.1"/>
    </source>
</evidence>
<proteinExistence type="predicted"/>
<comment type="caution">
    <text evidence="1">The sequence shown here is derived from an EMBL/GenBank/DDBJ whole genome shotgun (WGS) entry which is preliminary data.</text>
</comment>
<accession>A0A423QAB8</accession>
<protein>
    <submittedName>
        <fullName evidence="1">Uncharacterized protein</fullName>
    </submittedName>
</protein>
<gene>
    <name evidence="1" type="ORF">SAHL_01645</name>
</gene>
<name>A0A423QAB8_9GAMM</name>